<dbReference type="PROSITE" id="PS51257">
    <property type="entry name" value="PROKAR_LIPOPROTEIN"/>
    <property type="match status" value="1"/>
</dbReference>
<keyword evidence="1" id="KW-1133">Transmembrane helix</keyword>
<dbReference type="RefSeq" id="WP_079644628.1">
    <property type="nucleotide sequence ID" value="NZ_FUZF01000016.1"/>
</dbReference>
<keyword evidence="1" id="KW-0812">Transmembrane</keyword>
<keyword evidence="3" id="KW-1185">Reference proteome</keyword>
<protein>
    <recommendedName>
        <fullName evidence="4">Lipoprotein</fullName>
    </recommendedName>
</protein>
<sequence length="148" mass="17173">MKNSTIIIFITLTLLGCRVNRQRQEELSLQTREVKNLSQSSDRFLWQQIDSNQSYWMLQADSVFYYHPQYGFWGTRGRLVGSDMQIKKTNLVMEKDSQERRIHIGSQLESQVNSSSVSKENWNGIIWGVASIVILSVLIFLGVKKSRQ</sequence>
<gene>
    <name evidence="2" type="ORF">SAMN05660841_03253</name>
</gene>
<proteinExistence type="predicted"/>
<feature type="transmembrane region" description="Helical" evidence="1">
    <location>
        <begin position="124"/>
        <end position="143"/>
    </location>
</feature>
<reference evidence="3" key="1">
    <citation type="submission" date="2017-02" db="EMBL/GenBank/DDBJ databases">
        <authorList>
            <person name="Varghese N."/>
            <person name="Submissions S."/>
        </authorList>
    </citation>
    <scope>NUCLEOTIDE SEQUENCE [LARGE SCALE GENOMIC DNA]</scope>
    <source>
        <strain evidence="3">DSM 24091</strain>
    </source>
</reference>
<evidence type="ECO:0008006" key="4">
    <source>
        <dbReference type="Google" id="ProtNLM"/>
    </source>
</evidence>
<dbReference type="OrthoDB" id="9922006at2"/>
<name>A0A1T5FHK1_9SPHI</name>
<dbReference type="EMBL" id="FUZF01000016">
    <property type="protein sequence ID" value="SKB95566.1"/>
    <property type="molecule type" value="Genomic_DNA"/>
</dbReference>
<evidence type="ECO:0000256" key="1">
    <source>
        <dbReference type="SAM" id="Phobius"/>
    </source>
</evidence>
<evidence type="ECO:0000313" key="2">
    <source>
        <dbReference type="EMBL" id="SKB95566.1"/>
    </source>
</evidence>
<dbReference type="STRING" id="1513896.SAMN05660841_03253"/>
<accession>A0A1T5FHK1</accession>
<keyword evidence="1" id="KW-0472">Membrane</keyword>
<dbReference type="AlphaFoldDB" id="A0A1T5FHK1"/>
<organism evidence="2 3">
    <name type="scientific">Sphingobacterium nematocida</name>
    <dbReference type="NCBI Taxonomy" id="1513896"/>
    <lineage>
        <taxon>Bacteria</taxon>
        <taxon>Pseudomonadati</taxon>
        <taxon>Bacteroidota</taxon>
        <taxon>Sphingobacteriia</taxon>
        <taxon>Sphingobacteriales</taxon>
        <taxon>Sphingobacteriaceae</taxon>
        <taxon>Sphingobacterium</taxon>
    </lineage>
</organism>
<evidence type="ECO:0000313" key="3">
    <source>
        <dbReference type="Proteomes" id="UP000190150"/>
    </source>
</evidence>
<dbReference type="Proteomes" id="UP000190150">
    <property type="component" value="Unassembled WGS sequence"/>
</dbReference>